<evidence type="ECO:0000256" key="6">
    <source>
        <dbReference type="ARBA" id="ARBA00023194"/>
    </source>
</evidence>
<dbReference type="CDD" id="cd19540">
    <property type="entry name" value="LCL_NRPS-like"/>
    <property type="match status" value="1"/>
</dbReference>
<comment type="caution">
    <text evidence="9">The sequence shown here is derived from an EMBL/GenBank/DDBJ whole genome shotgun (WGS) entry which is preliminary data.</text>
</comment>
<dbReference type="EMBL" id="LAKD02000001">
    <property type="protein sequence ID" value="OPF84590.1"/>
    <property type="molecule type" value="Genomic_DNA"/>
</dbReference>
<dbReference type="GO" id="GO:0072330">
    <property type="term" value="P:monocarboxylic acid biosynthetic process"/>
    <property type="evidence" value="ECO:0007669"/>
    <property type="project" value="UniProtKB-ARBA"/>
</dbReference>
<dbReference type="FunFam" id="3.40.50.12780:FF:000012">
    <property type="entry name" value="Non-ribosomal peptide synthetase"/>
    <property type="match status" value="1"/>
</dbReference>
<dbReference type="InterPro" id="IPR000873">
    <property type="entry name" value="AMP-dep_synth/lig_dom"/>
</dbReference>
<dbReference type="SUPFAM" id="SSF52777">
    <property type="entry name" value="CoA-dependent acyltransferases"/>
    <property type="match status" value="6"/>
</dbReference>
<dbReference type="Proteomes" id="UP000033615">
    <property type="component" value="Unassembled WGS sequence"/>
</dbReference>
<dbReference type="Gene3D" id="3.30.559.10">
    <property type="entry name" value="Chloramphenicol acetyltransferase-like domain"/>
    <property type="match status" value="3"/>
</dbReference>
<feature type="region of interest" description="Disordered" evidence="7">
    <location>
        <begin position="1591"/>
        <end position="1613"/>
    </location>
</feature>
<dbReference type="SMART" id="SM01294">
    <property type="entry name" value="PKS_PP_betabranch"/>
    <property type="match status" value="1"/>
</dbReference>
<dbReference type="NCBIfam" id="TIGR01720">
    <property type="entry name" value="NRPS-para261"/>
    <property type="match status" value="1"/>
</dbReference>
<accession>A0A1V4DD01</accession>
<dbReference type="InterPro" id="IPR036736">
    <property type="entry name" value="ACP-like_sf"/>
</dbReference>
<dbReference type="Gene3D" id="3.40.50.980">
    <property type="match status" value="2"/>
</dbReference>
<dbReference type="GO" id="GO:0003824">
    <property type="term" value="F:catalytic activity"/>
    <property type="evidence" value="ECO:0007669"/>
    <property type="project" value="InterPro"/>
</dbReference>
<dbReference type="PANTHER" id="PTHR45527">
    <property type="entry name" value="NONRIBOSOMAL PEPTIDE SYNTHETASE"/>
    <property type="match status" value="1"/>
</dbReference>
<dbReference type="Gene3D" id="1.10.1200.10">
    <property type="entry name" value="ACP-like"/>
    <property type="match status" value="2"/>
</dbReference>
<evidence type="ECO:0000256" key="7">
    <source>
        <dbReference type="SAM" id="MobiDB-lite"/>
    </source>
</evidence>
<dbReference type="InterPro" id="IPR045851">
    <property type="entry name" value="AMP-bd_C_sf"/>
</dbReference>
<protein>
    <submittedName>
        <fullName evidence="9">Non-ribosomal peptide synthetase</fullName>
    </submittedName>
</protein>
<dbReference type="InterPro" id="IPR006162">
    <property type="entry name" value="Ppantetheine_attach_site"/>
</dbReference>
<dbReference type="GO" id="GO:0005737">
    <property type="term" value="C:cytoplasm"/>
    <property type="evidence" value="ECO:0007669"/>
    <property type="project" value="TreeGrafter"/>
</dbReference>
<keyword evidence="10" id="KW-1185">Reference proteome</keyword>
<evidence type="ECO:0000256" key="1">
    <source>
        <dbReference type="ARBA" id="ARBA00001957"/>
    </source>
</evidence>
<evidence type="ECO:0000256" key="3">
    <source>
        <dbReference type="ARBA" id="ARBA00022450"/>
    </source>
</evidence>
<reference evidence="9" key="1">
    <citation type="submission" date="2016-12" db="EMBL/GenBank/DDBJ databases">
        <title>Genome sequence of Streptomyces antioxidans MUSC 164.</title>
        <authorList>
            <person name="Lee L.-H."/>
            <person name="Ser H.-L."/>
        </authorList>
    </citation>
    <scope>NUCLEOTIDE SEQUENCE [LARGE SCALE GENOMIC DNA]</scope>
    <source>
        <strain evidence="9">MUSC 164</strain>
    </source>
</reference>
<dbReference type="FunFam" id="2.30.38.10:FF:000001">
    <property type="entry name" value="Non-ribosomal peptide synthetase PvdI"/>
    <property type="match status" value="1"/>
</dbReference>
<dbReference type="SMART" id="SM00823">
    <property type="entry name" value="PKS_PP"/>
    <property type="match status" value="2"/>
</dbReference>
<dbReference type="Pfam" id="PF00668">
    <property type="entry name" value="Condensation"/>
    <property type="match status" value="3"/>
</dbReference>
<dbReference type="InterPro" id="IPR020845">
    <property type="entry name" value="AMP-binding_CS"/>
</dbReference>
<keyword evidence="6" id="KW-0045">Antibiotic biosynthesis</keyword>
<keyword evidence="3" id="KW-0596">Phosphopantetheine</keyword>
<dbReference type="RefSeq" id="WP_075200260.1">
    <property type="nucleotide sequence ID" value="NZ_LAKD02000001.1"/>
</dbReference>
<dbReference type="Gene3D" id="3.30.300.30">
    <property type="match status" value="1"/>
</dbReference>
<dbReference type="SUPFAM" id="SSF56801">
    <property type="entry name" value="Acetyl-CoA synthetase-like"/>
    <property type="match status" value="1"/>
</dbReference>
<dbReference type="InterPro" id="IPR010060">
    <property type="entry name" value="NRPS_synth"/>
</dbReference>
<dbReference type="FunFam" id="1.10.1200.10:FF:000016">
    <property type="entry name" value="Non-ribosomal peptide synthase"/>
    <property type="match status" value="1"/>
</dbReference>
<dbReference type="InterPro" id="IPR023213">
    <property type="entry name" value="CAT-like_dom_sf"/>
</dbReference>
<comment type="similarity">
    <text evidence="2">Belongs to the ATP-dependent AMP-binding enzyme family.</text>
</comment>
<dbReference type="NCBIfam" id="TIGR01733">
    <property type="entry name" value="AA-adenyl-dom"/>
    <property type="match status" value="1"/>
</dbReference>
<gene>
    <name evidence="9" type="ORF">VT50_0200690</name>
</gene>
<keyword evidence="4" id="KW-0597">Phosphoprotein</keyword>
<dbReference type="FunFam" id="3.30.300.30:FF:000010">
    <property type="entry name" value="Enterobactin synthetase component F"/>
    <property type="match status" value="1"/>
</dbReference>
<dbReference type="FunFam" id="3.30.559.30:FF:000001">
    <property type="entry name" value="Non-ribosomal peptide synthetase"/>
    <property type="match status" value="1"/>
</dbReference>
<dbReference type="OrthoDB" id="2472181at2"/>
<keyword evidence="5" id="KW-0677">Repeat</keyword>
<dbReference type="InterPro" id="IPR001242">
    <property type="entry name" value="Condensation_dom"/>
</dbReference>
<feature type="domain" description="Carrier" evidence="8">
    <location>
        <begin position="462"/>
        <end position="537"/>
    </location>
</feature>
<proteinExistence type="inferred from homology"/>
<dbReference type="PROSITE" id="PS50075">
    <property type="entry name" value="CARRIER"/>
    <property type="match status" value="2"/>
</dbReference>
<dbReference type="Pfam" id="PF13193">
    <property type="entry name" value="AMP-binding_C"/>
    <property type="match status" value="1"/>
</dbReference>
<dbReference type="GO" id="GO:0017000">
    <property type="term" value="P:antibiotic biosynthetic process"/>
    <property type="evidence" value="ECO:0007669"/>
    <property type="project" value="UniProtKB-KW"/>
</dbReference>
<organism evidence="9 10">
    <name type="scientific">Streptomyces antioxidans</name>
    <dbReference type="NCBI Taxonomy" id="1507734"/>
    <lineage>
        <taxon>Bacteria</taxon>
        <taxon>Bacillati</taxon>
        <taxon>Actinomycetota</taxon>
        <taxon>Actinomycetes</taxon>
        <taxon>Kitasatosporales</taxon>
        <taxon>Streptomycetaceae</taxon>
        <taxon>Streptomyces</taxon>
    </lineage>
</organism>
<dbReference type="Pfam" id="PF00550">
    <property type="entry name" value="PP-binding"/>
    <property type="match status" value="2"/>
</dbReference>
<dbReference type="GO" id="GO:0043041">
    <property type="term" value="P:amino acid activation for nonribosomal peptide biosynthetic process"/>
    <property type="evidence" value="ECO:0007669"/>
    <property type="project" value="TreeGrafter"/>
</dbReference>
<dbReference type="GO" id="GO:0008610">
    <property type="term" value="P:lipid biosynthetic process"/>
    <property type="evidence" value="ECO:0007669"/>
    <property type="project" value="UniProtKB-ARBA"/>
</dbReference>
<dbReference type="InterPro" id="IPR020806">
    <property type="entry name" value="PKS_PP-bd"/>
</dbReference>
<sequence>MADQNGPHLPLTAAQSGMWLAQQVNPDNPMYSIAECVEISGRVDPALFEAALRRTVDEADTLRLRFVPGPQGPRQSVEDAVDWPLHTLDVSAAQDPSAEAEAWMLARVAAPVDLSAGPLFTFGLITLAPDRYTWFSRVHHAIVDGYSWSLIVARVAAVYTALVAGEEPSPNPFGSVRDLVAQDLAYRESERFAEDREFWTGRLQGLTAPVSLAPRPTRVPTDHVRLAGEVPAKTAEALRGLARETSVSWPAVTVAAIAAYVHRLTGATDVVLGLAVAARPDQTARRTPGMVSNALPLRVEVGPDTTVAGLLGSVSRELHQVLRHQRYRYEDVHRDLRMVGERQRLWGPEINLIMYGTPLTFAGHPSTVRGFSIGPEEDLSLVVDNREPGDGFLIDFHANADLYTRETVADHRQRLVDFLTSLADAAPGDPVGALDLPLPEGWVPPAPEPAAPQTRRKAAYRAPRTPREEALCALVAEALKVERVGLDDDFFELGGHSLSAIRLLGRIRETLGVELSVRTVFEAPVVAELVARAEQADGARRALAPVARPAELPLSLTQQRLWFVNRIQGPSGAYNMGLALRLSGRLDREALGRALTDVMDRHESLRTYFPEVDGRPRQHILTTAEMAARTALTVTEVTEDALSAAVAAVVAEGFDLAREPAVRPRLLALGPGEHVLLVVLHHIVGDGLSLAPLARDLGRAYTARAAGAAPDFAPLPVQYADYTLWQHAVLGSEDDPRSPLARQLAYWKRALAGLPEELSLPADRSRPPEMSQRGDIVRFEIGAALHGRLAELARAHGASLFMVFQSAVAVLLHKLGAGTDIPLGSAVAGRTDAALDDLIGCFVNTVVFRNDVSGDPDFGELLDRAREMALAAHAHQDVPFERLVEALNPERSLARNPLFQVMMDVQTPSESTLELPGLVATPQQVDPGVTKIDLLFGLDERPAGPDGVTGVDGRLEFATDLFDRETIELMAARFLRLLEAVTARPDRRLSTISVLTPAEHEQLLYGFNQARTLEPGALLPELFQAQAARTPDAPALVEGAVTLTYAELNTRANRLAHELIARGAGPERVVGVVLPRSAELVVALLAVVKAGAAYVPVDPAYPAERIAYLLSDADPALVLTAQPSAAAVPAGVPVLDVRACAGTVERDPSDADRVTPLTPDHPVYVIYTSGSTGRPKGVVVGHRSVAVYLAYAAERYPSVAGGALLHSPVSFDLTVTALYAPLITGGRVRVTALEGPGSGAPRPTFLKATPSHLALLGVLPEEFSPTGELVVGGEMLLGEVVARWREQRPGATVVNEYGPTEATVGCVEHRIGPDEPVPDGPVPIGRPMWNSAVYVLDEGLRPLPAGVPGELYIAGGQLARGYLNRPGLTAERFVADPFGAPGARMYRTGDLARWRGDGVLDYLGRVDDQVKLRGFRIEPGEIEAALRRHPRVAGAAVVVREDQPGLRQLVGYVVPAEGAAPDDAGLRAHAAGLLPDYMVPAAFVTLQELPLTPNGKLDGRALPVPDFGAAGGGEDQQAPRSRQEEALAGLFAEVLGVERVGLEESFFELGGDSIVSIQLVARARRMGLDLAPKDVFEHKTVARIAAVLPDSEPVPAAPSGGPSGTGELPPTPVMRWLEERGGPGGPFRSFHQSVLCQVPPGAGEGDRLTAALRTVLDHHDALRTRARREADGRWAYRIGEPGTVSAEELVRRVEVTGQDPDALRETVRGAAAEAWRRLDPEAGVMVQLVWFDAGPGAPGRLLFAVHHLVVDGVSWQILLADLRTAWEAAAAGRAPELQPVGTPLRHWTTLLHERAADDGKRAAEAERWAEVLRLPAPDLVDTPLDPEADTAGVARQLTMTLPAEYTEPLLTTVPAALRGTVHDVLVTAFALAVTDWRRKRGHPGGPGALVDLEGHGRQEELAPGLDLSRTVGWFTSIHPARLDPGVADGDWADLWAGGAAAGEALRTVKEQLRALPDEGVGYGPLRHLHPETGDRFAGLARPQLLFNYLGRADAPGDGSAGDWSPAPETDAVLGDGDPGQPLSHAVELNAVAHKHGSGHRLTAVWTWPGRLLSDADVRELADGWFRALRALADHAERPDAGGWTPSDLALVELSQDEIDGLEAEWRTLQ</sequence>
<dbReference type="GO" id="GO:0031177">
    <property type="term" value="F:phosphopantetheine binding"/>
    <property type="evidence" value="ECO:0007669"/>
    <property type="project" value="InterPro"/>
</dbReference>
<evidence type="ECO:0000259" key="8">
    <source>
        <dbReference type="PROSITE" id="PS50075"/>
    </source>
</evidence>
<dbReference type="PROSITE" id="PS00012">
    <property type="entry name" value="PHOSPHOPANTETHEINE"/>
    <property type="match status" value="2"/>
</dbReference>
<dbReference type="PANTHER" id="PTHR45527:SF1">
    <property type="entry name" value="FATTY ACID SYNTHASE"/>
    <property type="match status" value="1"/>
</dbReference>
<name>A0A1V4DD01_9ACTN</name>
<dbReference type="GO" id="GO:0044550">
    <property type="term" value="P:secondary metabolite biosynthetic process"/>
    <property type="evidence" value="ECO:0007669"/>
    <property type="project" value="UniProtKB-ARBA"/>
</dbReference>
<dbReference type="Gene3D" id="2.30.38.10">
    <property type="entry name" value="Luciferase, Domain 3"/>
    <property type="match status" value="1"/>
</dbReference>
<feature type="domain" description="Carrier" evidence="8">
    <location>
        <begin position="1518"/>
        <end position="1592"/>
    </location>
</feature>
<dbReference type="InterPro" id="IPR025110">
    <property type="entry name" value="AMP-bd_C"/>
</dbReference>
<dbReference type="Gene3D" id="3.30.559.30">
    <property type="entry name" value="Nonribosomal peptide synthetase, condensation domain"/>
    <property type="match status" value="3"/>
</dbReference>
<evidence type="ECO:0000256" key="5">
    <source>
        <dbReference type="ARBA" id="ARBA00022737"/>
    </source>
</evidence>
<dbReference type="FunFam" id="3.40.50.980:FF:000001">
    <property type="entry name" value="Non-ribosomal peptide synthetase"/>
    <property type="match status" value="1"/>
</dbReference>
<evidence type="ECO:0000313" key="9">
    <source>
        <dbReference type="EMBL" id="OPF84590.1"/>
    </source>
</evidence>
<dbReference type="Pfam" id="PF00501">
    <property type="entry name" value="AMP-binding"/>
    <property type="match status" value="1"/>
</dbReference>
<comment type="cofactor">
    <cofactor evidence="1">
        <name>pantetheine 4'-phosphate</name>
        <dbReference type="ChEBI" id="CHEBI:47942"/>
    </cofactor>
</comment>
<dbReference type="InterPro" id="IPR009081">
    <property type="entry name" value="PP-bd_ACP"/>
</dbReference>
<dbReference type="PROSITE" id="PS00455">
    <property type="entry name" value="AMP_BINDING"/>
    <property type="match status" value="1"/>
</dbReference>
<dbReference type="FunFam" id="1.10.1200.10:FF:000005">
    <property type="entry name" value="Nonribosomal peptide synthetase 1"/>
    <property type="match status" value="1"/>
</dbReference>
<evidence type="ECO:0000256" key="4">
    <source>
        <dbReference type="ARBA" id="ARBA00022553"/>
    </source>
</evidence>
<dbReference type="InterPro" id="IPR010071">
    <property type="entry name" value="AA_adenyl_dom"/>
</dbReference>
<evidence type="ECO:0000313" key="10">
    <source>
        <dbReference type="Proteomes" id="UP000033615"/>
    </source>
</evidence>
<dbReference type="SUPFAM" id="SSF47336">
    <property type="entry name" value="ACP-like"/>
    <property type="match status" value="2"/>
</dbReference>
<dbReference type="CDD" id="cd05930">
    <property type="entry name" value="A_NRPS"/>
    <property type="match status" value="1"/>
</dbReference>
<evidence type="ECO:0000256" key="2">
    <source>
        <dbReference type="ARBA" id="ARBA00006432"/>
    </source>
</evidence>